<proteinExistence type="predicted"/>
<dbReference type="Proteomes" id="UP000805704">
    <property type="component" value="Chromosome 24"/>
</dbReference>
<dbReference type="EMBL" id="CM024812">
    <property type="protein sequence ID" value="KAG8004401.1"/>
    <property type="molecule type" value="Genomic_DNA"/>
</dbReference>
<keyword evidence="2" id="KW-1185">Reference proteome</keyword>
<reference evidence="1" key="1">
    <citation type="submission" date="2020-04" db="EMBL/GenBank/DDBJ databases">
        <title>A chromosome-scale assembly and high-density genetic map of the yellow drum (Nibea albiflora) genome.</title>
        <authorList>
            <person name="Xu D."/>
            <person name="Zhang W."/>
            <person name="Chen R."/>
            <person name="Tan P."/>
            <person name="Wang L."/>
            <person name="Song H."/>
            <person name="Tian L."/>
            <person name="Zhu Q."/>
            <person name="Wang B."/>
        </authorList>
    </citation>
    <scope>NUCLEOTIDE SEQUENCE</scope>
    <source>
        <strain evidence="1">ZJHYS-2018</strain>
    </source>
</reference>
<comment type="caution">
    <text evidence="1">The sequence shown here is derived from an EMBL/GenBank/DDBJ whole genome shotgun (WGS) entry which is preliminary data.</text>
</comment>
<evidence type="ECO:0000313" key="2">
    <source>
        <dbReference type="Proteomes" id="UP000805704"/>
    </source>
</evidence>
<gene>
    <name evidence="1" type="ORF">GBF38_008585</name>
</gene>
<organism evidence="1 2">
    <name type="scientific">Nibea albiflora</name>
    <name type="common">Yellow drum</name>
    <name type="synonym">Corvina albiflora</name>
    <dbReference type="NCBI Taxonomy" id="240163"/>
    <lineage>
        <taxon>Eukaryota</taxon>
        <taxon>Metazoa</taxon>
        <taxon>Chordata</taxon>
        <taxon>Craniata</taxon>
        <taxon>Vertebrata</taxon>
        <taxon>Euteleostomi</taxon>
        <taxon>Actinopterygii</taxon>
        <taxon>Neopterygii</taxon>
        <taxon>Teleostei</taxon>
        <taxon>Neoteleostei</taxon>
        <taxon>Acanthomorphata</taxon>
        <taxon>Eupercaria</taxon>
        <taxon>Sciaenidae</taxon>
        <taxon>Nibea</taxon>
    </lineage>
</organism>
<protein>
    <submittedName>
        <fullName evidence="1">Uncharacterized protein</fullName>
    </submittedName>
</protein>
<evidence type="ECO:0000313" key="1">
    <source>
        <dbReference type="EMBL" id="KAG8004401.1"/>
    </source>
</evidence>
<accession>A0ACB7EUB9</accession>
<name>A0ACB7EUB9_NIBAL</name>
<sequence length="84" mass="9567">MAYARQANSQECVDTLAQYGCPDERYPYPAHGYAQPVAPQHQPQQQLQQHRQRRAHMTTPSPPDKPVFGRTDRFILGTTTCRGL</sequence>